<comment type="catalytic activity">
    <reaction evidence="1 4">
        <text>[protein]-peptidylproline (omega=180) = [protein]-peptidylproline (omega=0)</text>
        <dbReference type="Rhea" id="RHEA:16237"/>
        <dbReference type="Rhea" id="RHEA-COMP:10747"/>
        <dbReference type="Rhea" id="RHEA-COMP:10748"/>
        <dbReference type="ChEBI" id="CHEBI:83833"/>
        <dbReference type="ChEBI" id="CHEBI:83834"/>
        <dbReference type="EC" id="5.2.1.8"/>
    </reaction>
</comment>
<feature type="coiled-coil region" evidence="5">
    <location>
        <begin position="287"/>
        <end position="335"/>
    </location>
</feature>
<evidence type="ECO:0000256" key="3">
    <source>
        <dbReference type="ARBA" id="ARBA00023110"/>
    </source>
</evidence>
<proteinExistence type="predicted"/>
<evidence type="ECO:0000313" key="9">
    <source>
        <dbReference type="Proteomes" id="UP001063816"/>
    </source>
</evidence>
<dbReference type="InterPro" id="IPR001179">
    <property type="entry name" value="PPIase_FKBP_dom"/>
</dbReference>
<evidence type="ECO:0000256" key="4">
    <source>
        <dbReference type="PROSITE-ProRule" id="PRU00277"/>
    </source>
</evidence>
<evidence type="ECO:0000313" key="8">
    <source>
        <dbReference type="EMBL" id="MCU6664181.1"/>
    </source>
</evidence>
<dbReference type="InterPro" id="IPR000774">
    <property type="entry name" value="PPIase_FKBP_N"/>
</dbReference>
<dbReference type="Gene3D" id="1.10.287.460">
    <property type="entry name" value="Peptidyl-prolyl cis-trans isomerase, FKBP-type, N-terminal domain"/>
    <property type="match status" value="1"/>
</dbReference>
<organism evidence="8 9">
    <name type="scientific">Silvania hatchlandensis</name>
    <dbReference type="NCBI Taxonomy" id="2926469"/>
    <lineage>
        <taxon>Bacteria</taxon>
        <taxon>Pseudomonadati</taxon>
        <taxon>Pseudomonadota</taxon>
        <taxon>Gammaproteobacteria</taxon>
        <taxon>Enterobacterales</taxon>
        <taxon>Enterobacteriaceae</taxon>
        <taxon>Silvania</taxon>
    </lineage>
</organism>
<evidence type="ECO:0000256" key="2">
    <source>
        <dbReference type="ARBA" id="ARBA00013194"/>
    </source>
</evidence>
<dbReference type="Gene3D" id="3.10.50.40">
    <property type="match status" value="1"/>
</dbReference>
<dbReference type="Pfam" id="PF01346">
    <property type="entry name" value="FKBP_N"/>
    <property type="match status" value="1"/>
</dbReference>
<dbReference type="InterPro" id="IPR046357">
    <property type="entry name" value="PPIase_dom_sf"/>
</dbReference>
<dbReference type="PROSITE" id="PS50059">
    <property type="entry name" value="FKBP_PPIASE"/>
    <property type="match status" value="1"/>
</dbReference>
<accession>A0A9J6Q758</accession>
<evidence type="ECO:0000256" key="6">
    <source>
        <dbReference type="SAM" id="MobiDB-lite"/>
    </source>
</evidence>
<dbReference type="GO" id="GO:0003755">
    <property type="term" value="F:peptidyl-prolyl cis-trans isomerase activity"/>
    <property type="evidence" value="ECO:0007669"/>
    <property type="project" value="UniProtKB-KW"/>
</dbReference>
<dbReference type="GO" id="GO:0006457">
    <property type="term" value="P:protein folding"/>
    <property type="evidence" value="ECO:0007669"/>
    <property type="project" value="InterPro"/>
</dbReference>
<feature type="domain" description="PPIase FKBP-type" evidence="7">
    <location>
        <begin position="481"/>
        <end position="552"/>
    </location>
</feature>
<dbReference type="SUPFAM" id="SSF54534">
    <property type="entry name" value="FKBP-like"/>
    <property type="match status" value="1"/>
</dbReference>
<feature type="coiled-coil region" evidence="5">
    <location>
        <begin position="71"/>
        <end position="105"/>
    </location>
</feature>
<protein>
    <recommendedName>
        <fullName evidence="2 4">peptidylprolyl isomerase</fullName>
        <ecNumber evidence="2 4">5.2.1.8</ecNumber>
    </recommendedName>
</protein>
<evidence type="ECO:0000256" key="5">
    <source>
        <dbReference type="SAM" id="Coils"/>
    </source>
</evidence>
<keyword evidence="9" id="KW-1185">Reference proteome</keyword>
<reference evidence="8" key="1">
    <citation type="submission" date="2022-05" db="EMBL/GenBank/DDBJ databases">
        <title>Description of a novel species of Leclercia; Leclercia tamurae and the Proposal for a Novel Genus Silvania gen. nov. Containing Two Novel Species Silvania hatchlandensis sp. nov. and Silvania confinis sp. nov. Isolated from the Rhizosphere of Oak.</title>
        <authorList>
            <person name="Maddock D.W."/>
            <person name="Brady C.L."/>
            <person name="Denman S."/>
            <person name="Arnold D."/>
        </authorList>
    </citation>
    <scope>NUCLEOTIDE SEQUENCE</scope>
    <source>
        <strain evidence="8">H19S6</strain>
    </source>
</reference>
<name>A0A9J6Q758_9ENTR</name>
<dbReference type="EC" id="5.2.1.8" evidence="2 4"/>
<keyword evidence="4" id="KW-0413">Isomerase</keyword>
<feature type="region of interest" description="Disordered" evidence="6">
    <location>
        <begin position="1"/>
        <end position="62"/>
    </location>
</feature>
<dbReference type="RefSeq" id="WP_271281896.1">
    <property type="nucleotide sequence ID" value="NZ_JAMGZK010000044.1"/>
</dbReference>
<keyword evidence="5" id="KW-0175">Coiled coil</keyword>
<dbReference type="AlphaFoldDB" id="A0A9J6Q758"/>
<dbReference type="EMBL" id="JAMGZK010000044">
    <property type="protein sequence ID" value="MCU6664181.1"/>
    <property type="molecule type" value="Genomic_DNA"/>
</dbReference>
<dbReference type="InterPro" id="IPR036944">
    <property type="entry name" value="PPIase_FKBP_N_sf"/>
</dbReference>
<evidence type="ECO:0000256" key="1">
    <source>
        <dbReference type="ARBA" id="ARBA00000971"/>
    </source>
</evidence>
<gene>
    <name evidence="8" type="ORF">M8014_07490</name>
</gene>
<evidence type="ECO:0000259" key="7">
    <source>
        <dbReference type="PROSITE" id="PS50059"/>
    </source>
</evidence>
<comment type="caution">
    <text evidence="8">The sequence shown here is derived from an EMBL/GenBank/DDBJ whole genome shotgun (WGS) entry which is preliminary data.</text>
</comment>
<keyword evidence="3 4" id="KW-0697">Rotamase</keyword>
<dbReference type="Proteomes" id="UP001063816">
    <property type="component" value="Unassembled WGS sequence"/>
</dbReference>
<sequence>MLDQLNKENIIGNDSPNPFIAPEVTPSRHQTPSSLLAPLPPKAKPAPVSETRSRQAAARDAQRAALTQEKLTHLSSQLQTANDKIAALSQALAAVQNEKAALEKAAVAGQSRNDHSEDMLALKKQQSETRAQKLALESLVATLNNASSGAKEKSAALAAQLTQSTDQRTALSKQLADAQNQKKVLEDQLTAIKSSSTGDKQKSVELTEQLNKTTAQASDIAQQLDTLKKQKLELETVLKNERIKADIVASQFEDAKKLIAAQQAQLTVKQTDAGSEKEKTSQLVSKLDAADKEFASLKKQLEEAKAQNAALQQQAQQQDKRVQELTLASQQVKAEAGKDTPATKGVKIDAATGKDTRTSYAVGTWYGDNASREKDKMTSVGKKLDLNAFMQGFNDKVNNKVQLTPDKISNELMDLDKLQKKQFVSTKAQNEKQSKILLDKAAKERGAVKTAEGSVYRIVEVGEAPLVTTNSDIITELNEVLGTGKVMSDKEIRATHVKDLPPLYQTVVKKLGLGGVAKIHIPAKQAYGEAGIPGFVPPGTVSVITIKIVGIK</sequence>
<feature type="coiled-coil region" evidence="5">
    <location>
        <begin position="161"/>
        <end position="244"/>
    </location>
</feature>